<proteinExistence type="predicted"/>
<organism evidence="1 2">
    <name type="scientific">Araneus ventricosus</name>
    <name type="common">Orbweaver spider</name>
    <name type="synonym">Epeira ventricosa</name>
    <dbReference type="NCBI Taxonomy" id="182803"/>
    <lineage>
        <taxon>Eukaryota</taxon>
        <taxon>Metazoa</taxon>
        <taxon>Ecdysozoa</taxon>
        <taxon>Arthropoda</taxon>
        <taxon>Chelicerata</taxon>
        <taxon>Arachnida</taxon>
        <taxon>Araneae</taxon>
        <taxon>Araneomorphae</taxon>
        <taxon>Entelegynae</taxon>
        <taxon>Araneoidea</taxon>
        <taxon>Araneidae</taxon>
        <taxon>Araneus</taxon>
    </lineage>
</organism>
<sequence length="180" mass="20702">MERKKQQNKERPALLEKVRCKRYYENKKQKKMAEEAAAASLQLNGGASTSTGFVQNFAFSKLQCRVSSITNLGRKRWTLSKHFVKHFTENEFGNFCNACDTLWFLKDVTPASKNEKFLFVLRGEFPDKDVQAFNLCGSCKRSLYRSKILPLSRIIGTANYPSTLGNSYIDSTFTRNIRPY</sequence>
<dbReference type="Proteomes" id="UP000499080">
    <property type="component" value="Unassembled WGS sequence"/>
</dbReference>
<dbReference type="EMBL" id="BGPR01000593">
    <property type="protein sequence ID" value="GBM27761.1"/>
    <property type="molecule type" value="Genomic_DNA"/>
</dbReference>
<keyword evidence="2" id="KW-1185">Reference proteome</keyword>
<name>A0A4Y2EG07_ARAVE</name>
<dbReference type="AlphaFoldDB" id="A0A4Y2EG07"/>
<comment type="caution">
    <text evidence="1">The sequence shown here is derived from an EMBL/GenBank/DDBJ whole genome shotgun (WGS) entry which is preliminary data.</text>
</comment>
<evidence type="ECO:0000313" key="2">
    <source>
        <dbReference type="Proteomes" id="UP000499080"/>
    </source>
</evidence>
<evidence type="ECO:0000313" key="1">
    <source>
        <dbReference type="EMBL" id="GBM27761.1"/>
    </source>
</evidence>
<accession>A0A4Y2EG07</accession>
<gene>
    <name evidence="1" type="ORF">AVEN_25374_1</name>
</gene>
<protein>
    <submittedName>
        <fullName evidence="1">Uncharacterized protein</fullName>
    </submittedName>
</protein>
<reference evidence="1 2" key="1">
    <citation type="journal article" date="2019" name="Sci. Rep.">
        <title>Orb-weaving spider Araneus ventricosus genome elucidates the spidroin gene catalogue.</title>
        <authorList>
            <person name="Kono N."/>
            <person name="Nakamura H."/>
            <person name="Ohtoshi R."/>
            <person name="Moran D.A.P."/>
            <person name="Shinohara A."/>
            <person name="Yoshida Y."/>
            <person name="Fujiwara M."/>
            <person name="Mori M."/>
            <person name="Tomita M."/>
            <person name="Arakawa K."/>
        </authorList>
    </citation>
    <scope>NUCLEOTIDE SEQUENCE [LARGE SCALE GENOMIC DNA]</scope>
</reference>